<gene>
    <name evidence="3" type="ORF">NZD89_15345</name>
</gene>
<protein>
    <submittedName>
        <fullName evidence="3">Ig domain-containing protein</fullName>
    </submittedName>
</protein>
<dbReference type="PROSITE" id="PS50853">
    <property type="entry name" value="FN3"/>
    <property type="match status" value="1"/>
</dbReference>
<organism evidence="3 4">
    <name type="scientific">Alicyclobacillus fastidiosus</name>
    <dbReference type="NCBI Taxonomy" id="392011"/>
    <lineage>
        <taxon>Bacteria</taxon>
        <taxon>Bacillati</taxon>
        <taxon>Bacillota</taxon>
        <taxon>Bacilli</taxon>
        <taxon>Bacillales</taxon>
        <taxon>Alicyclobacillaceae</taxon>
        <taxon>Alicyclobacillus</taxon>
    </lineage>
</organism>
<evidence type="ECO:0000256" key="1">
    <source>
        <dbReference type="SAM" id="MobiDB-lite"/>
    </source>
</evidence>
<dbReference type="Proteomes" id="UP001164761">
    <property type="component" value="Chromosome"/>
</dbReference>
<accession>A0ABY6ZRN8</accession>
<dbReference type="PANTHER" id="PTHR37494:SF1">
    <property type="entry name" value="STAPHYLOCOCCUS AUREUS SURFACE PROTEIN A"/>
    <property type="match status" value="1"/>
</dbReference>
<dbReference type="SUPFAM" id="SSF49313">
    <property type="entry name" value="Cadherin-like"/>
    <property type="match status" value="3"/>
</dbReference>
<evidence type="ECO:0000313" key="3">
    <source>
        <dbReference type="EMBL" id="WAH44630.1"/>
    </source>
</evidence>
<dbReference type="InterPro" id="IPR036116">
    <property type="entry name" value="FN3_sf"/>
</dbReference>
<dbReference type="InterPro" id="IPR003961">
    <property type="entry name" value="FN3_dom"/>
</dbReference>
<dbReference type="EMBL" id="CP104067">
    <property type="protein sequence ID" value="WAH44630.1"/>
    <property type="molecule type" value="Genomic_DNA"/>
</dbReference>
<evidence type="ECO:0000259" key="2">
    <source>
        <dbReference type="PROSITE" id="PS50853"/>
    </source>
</evidence>
<feature type="region of interest" description="Disordered" evidence="1">
    <location>
        <begin position="62"/>
        <end position="85"/>
    </location>
</feature>
<evidence type="ECO:0000313" key="4">
    <source>
        <dbReference type="Proteomes" id="UP001164761"/>
    </source>
</evidence>
<dbReference type="InterPro" id="IPR015919">
    <property type="entry name" value="Cadherin-like_sf"/>
</dbReference>
<name>A0ABY6ZRN8_9BACL</name>
<dbReference type="SMART" id="SM00060">
    <property type="entry name" value="FN3"/>
    <property type="match status" value="1"/>
</dbReference>
<keyword evidence="4" id="KW-1185">Reference proteome</keyword>
<dbReference type="Gene3D" id="2.60.40.10">
    <property type="entry name" value="Immunoglobulins"/>
    <property type="match status" value="4"/>
</dbReference>
<proteinExistence type="predicted"/>
<feature type="domain" description="Fibronectin type-III" evidence="2">
    <location>
        <begin position="292"/>
        <end position="376"/>
    </location>
</feature>
<reference evidence="3" key="1">
    <citation type="submission" date="2022-08" db="EMBL/GenBank/DDBJ databases">
        <title>Alicyclobacillus fastidiosus DSM 17978, complete genome.</title>
        <authorList>
            <person name="Wang Q."/>
            <person name="Cai R."/>
            <person name="Wang Z."/>
        </authorList>
    </citation>
    <scope>NUCLEOTIDE SEQUENCE</scope>
    <source>
        <strain evidence="3">DSM 17978</strain>
    </source>
</reference>
<dbReference type="Pfam" id="PF05345">
    <property type="entry name" value="He_PIG"/>
    <property type="match status" value="3"/>
</dbReference>
<dbReference type="Pfam" id="PF18316">
    <property type="entry name" value="S-l_SbsC_C"/>
    <property type="match status" value="1"/>
</dbReference>
<sequence>MTDAYAVGAAVAGSGGVGAGGGYNDGNGSSGVTGGLIGIFSGTLSGSCYFNSTANSVGIGSGTTPSDLTGESVSEFQAPSNPEGTNWDFTNTWAINASVNNGYPFFLPQILTTSPLPPAGVGQPYSYTLSGFDGAGEGLTWSSTALPNGLDLSSTGAITGTPTGGYSGDVTVSVTDSAGNTASANLQLDVVPEAPGIITQSIGPGTSLGTTEVTATPNNNGDTFAYALGSTPATTPYVGDPLPNGATTYMSGSDIPNVSAGRYLDMYEVNGSNQIQAWHEYQLTIRDINSAGPTGLTHSSVTQTGWVESWSPASGASSYNVYLGGQKVGSTTQSVYSYTFTGEKPGTTYSVQVSSVNSSGQESALSVPDSVTTAVYGGGGPIPPYINTVSFMEDAKVGTPYSAQLVTTGGTHPFQWSITNGALPQGLTLNNQGIISGTPTGLGGQYLFTVKVTDANNLNATRQLTLTVDGPTSYPLITTTSLPSATVGQSYEQTLGATGGTAPYTWSVTKGALPSGLSLNAHTGEITGSALTSGISNVTIQTIDANGLTVTKTLSIDVLRKNQREIVWNGHIQNVPTVVGNDGGTQTTYIPIWYVMQLLKSMGIQSTWNGQKWNMSTSATANLSNIQAGTGSTSIYLNGTLVQNVNTEAQVDPSTNKPTMYMPIWYVQQVLNRVGLQSTWNGTTWVVTQENS</sequence>
<dbReference type="InterPro" id="IPR040751">
    <property type="entry name" value="SbsC_C"/>
</dbReference>
<dbReference type="InterPro" id="IPR013783">
    <property type="entry name" value="Ig-like_fold"/>
</dbReference>
<dbReference type="PANTHER" id="PTHR37494">
    <property type="entry name" value="HEMAGGLUTININ"/>
    <property type="match status" value="1"/>
</dbReference>
<dbReference type="SUPFAM" id="SSF49265">
    <property type="entry name" value="Fibronectin type III"/>
    <property type="match status" value="1"/>
</dbReference>